<accession>A0A1E5UR57</accession>
<organism evidence="2 3">
    <name type="scientific">Dichanthelium oligosanthes</name>
    <dbReference type="NCBI Taxonomy" id="888268"/>
    <lineage>
        <taxon>Eukaryota</taxon>
        <taxon>Viridiplantae</taxon>
        <taxon>Streptophyta</taxon>
        <taxon>Embryophyta</taxon>
        <taxon>Tracheophyta</taxon>
        <taxon>Spermatophyta</taxon>
        <taxon>Magnoliopsida</taxon>
        <taxon>Liliopsida</taxon>
        <taxon>Poales</taxon>
        <taxon>Poaceae</taxon>
        <taxon>PACMAD clade</taxon>
        <taxon>Panicoideae</taxon>
        <taxon>Panicodae</taxon>
        <taxon>Paniceae</taxon>
        <taxon>Dichantheliinae</taxon>
        <taxon>Dichanthelium</taxon>
    </lineage>
</organism>
<proteinExistence type="predicted"/>
<dbReference type="GO" id="GO:0004523">
    <property type="term" value="F:RNA-DNA hybrid ribonuclease activity"/>
    <property type="evidence" value="ECO:0007669"/>
    <property type="project" value="InterPro"/>
</dbReference>
<evidence type="ECO:0000259" key="1">
    <source>
        <dbReference type="Pfam" id="PF13456"/>
    </source>
</evidence>
<evidence type="ECO:0000313" key="3">
    <source>
        <dbReference type="Proteomes" id="UP000095767"/>
    </source>
</evidence>
<feature type="non-terminal residue" evidence="2">
    <location>
        <position position="1"/>
    </location>
</feature>
<gene>
    <name evidence="2" type="ORF">BAE44_0023597</name>
</gene>
<feature type="domain" description="RNase H type-1" evidence="1">
    <location>
        <begin position="3"/>
        <end position="35"/>
    </location>
</feature>
<dbReference type="EMBL" id="LWDX02067047">
    <property type="protein sequence ID" value="OEL15379.1"/>
    <property type="molecule type" value="Genomic_DNA"/>
</dbReference>
<dbReference type="Proteomes" id="UP000095767">
    <property type="component" value="Unassembled WGS sequence"/>
</dbReference>
<protein>
    <recommendedName>
        <fullName evidence="1">RNase H type-1 domain-containing protein</fullName>
    </recommendedName>
</protein>
<reference evidence="2 3" key="1">
    <citation type="submission" date="2016-09" db="EMBL/GenBank/DDBJ databases">
        <title>The draft genome of Dichanthelium oligosanthes: A C3 panicoid grass species.</title>
        <authorList>
            <person name="Studer A.J."/>
            <person name="Schnable J.C."/>
            <person name="Brutnell T.P."/>
        </authorList>
    </citation>
    <scope>NUCLEOTIDE SEQUENCE [LARGE SCALE GENOMIC DNA]</scope>
    <source>
        <strain evidence="3">cv. Kellogg 1175</strain>
        <tissue evidence="2">Leaf</tissue>
    </source>
</reference>
<evidence type="ECO:0000313" key="2">
    <source>
        <dbReference type="EMBL" id="OEL15379.1"/>
    </source>
</evidence>
<dbReference type="InterPro" id="IPR002156">
    <property type="entry name" value="RNaseH_domain"/>
</dbReference>
<dbReference type="AlphaFoldDB" id="A0A1E5UR57"/>
<dbReference type="Pfam" id="PF13456">
    <property type="entry name" value="RVT_3"/>
    <property type="match status" value="1"/>
</dbReference>
<dbReference type="GO" id="GO:0003676">
    <property type="term" value="F:nucleic acid binding"/>
    <property type="evidence" value="ECO:0007669"/>
    <property type="project" value="InterPro"/>
</dbReference>
<sequence>LLGEIKALIYNEFSECNISHVSRSCNVVADILAAMGLNCINGPLLLHDCLPDSVALLVAGDLPGPHD</sequence>
<comment type="caution">
    <text evidence="2">The sequence shown here is derived from an EMBL/GenBank/DDBJ whole genome shotgun (WGS) entry which is preliminary data.</text>
</comment>
<dbReference type="OrthoDB" id="694270at2759"/>
<keyword evidence="3" id="KW-1185">Reference proteome</keyword>
<name>A0A1E5UR57_9POAL</name>